<dbReference type="GO" id="GO:0003729">
    <property type="term" value="F:mRNA binding"/>
    <property type="evidence" value="ECO:0000318"/>
    <property type="project" value="GO_Central"/>
</dbReference>
<dbReference type="Proteomes" id="UP000001593">
    <property type="component" value="Unassembled WGS sequence"/>
</dbReference>
<evidence type="ECO:0000313" key="5">
    <source>
        <dbReference type="EMBL" id="EDO40433.1"/>
    </source>
</evidence>
<sequence>MDRRIGKKKPFHGQTQQRTVGLTTFHLRNRKAAREGSFKKKDLRQNLEKKVGLKSQNRTTKFDAREKILSNRSVEELPKKTSLHMDARRKESRSDIIAKNRSLTLDGESIRITAKQNVPPSRSAQFAGQSIQITAIATKTKSKTTTTPTSRTPTSRNQRETPRSSRRGQNARRKEIKLQVNKPYTPAENIIELSPIRPVTSTPFDRLDTYEVPSTTPQTSTRVTISNLHPAVSRQDIEELFGAIGVLKSCKMLRAGMAEVVYTTKEDAVTAYARYHNRNLDGQPMQCKLSVMPSSAVYTPPSAMPLPPLRPAVPKYQPVVKQEPYIPQIGMPSAKPSRPVVFKVKI</sequence>
<dbReference type="PROSITE" id="PS50102">
    <property type="entry name" value="RRM"/>
    <property type="match status" value="1"/>
</dbReference>
<dbReference type="PANTHER" id="PTHR19965:SF96">
    <property type="entry name" value="POLYMERASE DELTA-INTERACTING PROTEIN 3"/>
    <property type="match status" value="1"/>
</dbReference>
<dbReference type="InterPro" id="IPR012677">
    <property type="entry name" value="Nucleotide-bd_a/b_plait_sf"/>
</dbReference>
<dbReference type="SMART" id="SM00360">
    <property type="entry name" value="RRM"/>
    <property type="match status" value="1"/>
</dbReference>
<keyword evidence="1 2" id="KW-0694">RNA-binding</keyword>
<dbReference type="SUPFAM" id="SSF54928">
    <property type="entry name" value="RNA-binding domain, RBD"/>
    <property type="match status" value="1"/>
</dbReference>
<gene>
    <name evidence="5" type="ORF">NEMVEDRAFT_v1g243314</name>
</gene>
<proteinExistence type="predicted"/>
<evidence type="ECO:0000259" key="4">
    <source>
        <dbReference type="PROSITE" id="PS50102"/>
    </source>
</evidence>
<dbReference type="PANTHER" id="PTHR19965">
    <property type="entry name" value="RNA AND EXPORT FACTOR BINDING PROTEIN"/>
    <property type="match status" value="1"/>
</dbReference>
<name>A7S745_NEMVE</name>
<dbReference type="GO" id="GO:0016607">
    <property type="term" value="C:nuclear speck"/>
    <property type="evidence" value="ECO:0000318"/>
    <property type="project" value="GO_Central"/>
</dbReference>
<evidence type="ECO:0000256" key="1">
    <source>
        <dbReference type="ARBA" id="ARBA00022884"/>
    </source>
</evidence>
<evidence type="ECO:0000313" key="6">
    <source>
        <dbReference type="Proteomes" id="UP000001593"/>
    </source>
</evidence>
<feature type="region of interest" description="Disordered" evidence="3">
    <location>
        <begin position="1"/>
        <end position="21"/>
    </location>
</feature>
<feature type="region of interest" description="Disordered" evidence="3">
    <location>
        <begin position="135"/>
        <end position="175"/>
    </location>
</feature>
<dbReference type="CDD" id="cd12681">
    <property type="entry name" value="RRM_SKAR"/>
    <property type="match status" value="1"/>
</dbReference>
<dbReference type="STRING" id="45351.A7S745"/>
<dbReference type="Gene3D" id="3.30.70.330">
    <property type="match status" value="1"/>
</dbReference>
<dbReference type="InterPro" id="IPR035979">
    <property type="entry name" value="RBD_domain_sf"/>
</dbReference>
<dbReference type="InParanoid" id="A7S745"/>
<keyword evidence="6" id="KW-1185">Reference proteome</keyword>
<organism evidence="5 6">
    <name type="scientific">Nematostella vectensis</name>
    <name type="common">Starlet sea anemone</name>
    <dbReference type="NCBI Taxonomy" id="45351"/>
    <lineage>
        <taxon>Eukaryota</taxon>
        <taxon>Metazoa</taxon>
        <taxon>Cnidaria</taxon>
        <taxon>Anthozoa</taxon>
        <taxon>Hexacorallia</taxon>
        <taxon>Actiniaria</taxon>
        <taxon>Edwardsiidae</taxon>
        <taxon>Nematostella</taxon>
    </lineage>
</organism>
<dbReference type="InterPro" id="IPR034784">
    <property type="entry name" value="PDIP3_RRM"/>
</dbReference>
<dbReference type="Pfam" id="PF00076">
    <property type="entry name" value="RRM_1"/>
    <property type="match status" value="1"/>
</dbReference>
<evidence type="ECO:0000256" key="3">
    <source>
        <dbReference type="SAM" id="MobiDB-lite"/>
    </source>
</evidence>
<dbReference type="OrthoDB" id="346839at2759"/>
<evidence type="ECO:0000256" key="2">
    <source>
        <dbReference type="PROSITE-ProRule" id="PRU00176"/>
    </source>
</evidence>
<protein>
    <recommendedName>
        <fullName evidence="4">RRM domain-containing protein</fullName>
    </recommendedName>
</protein>
<dbReference type="GO" id="GO:0016973">
    <property type="term" value="P:poly(A)+ mRNA export from nucleus"/>
    <property type="evidence" value="ECO:0000318"/>
    <property type="project" value="GO_Central"/>
</dbReference>
<feature type="domain" description="RRM" evidence="4">
    <location>
        <begin position="221"/>
        <end position="292"/>
    </location>
</feature>
<dbReference type="EMBL" id="DS469591">
    <property type="protein sequence ID" value="EDO40433.1"/>
    <property type="molecule type" value="Genomic_DNA"/>
</dbReference>
<accession>A7S745</accession>
<dbReference type="AlphaFoldDB" id="A7S745"/>
<dbReference type="GO" id="GO:0005634">
    <property type="term" value="C:nucleus"/>
    <property type="evidence" value="ECO:0000318"/>
    <property type="project" value="GO_Central"/>
</dbReference>
<dbReference type="HOGENOM" id="CLU_802422_0_0_1"/>
<reference evidence="5 6" key="1">
    <citation type="journal article" date="2007" name="Science">
        <title>Sea anemone genome reveals ancestral eumetazoan gene repertoire and genomic organization.</title>
        <authorList>
            <person name="Putnam N.H."/>
            <person name="Srivastava M."/>
            <person name="Hellsten U."/>
            <person name="Dirks B."/>
            <person name="Chapman J."/>
            <person name="Salamov A."/>
            <person name="Terry A."/>
            <person name="Shapiro H."/>
            <person name="Lindquist E."/>
            <person name="Kapitonov V.V."/>
            <person name="Jurka J."/>
            <person name="Genikhovich G."/>
            <person name="Grigoriev I.V."/>
            <person name="Lucas S.M."/>
            <person name="Steele R.E."/>
            <person name="Finnerty J.R."/>
            <person name="Technau U."/>
            <person name="Martindale M.Q."/>
            <person name="Rokhsar D.S."/>
        </authorList>
    </citation>
    <scope>NUCLEOTIDE SEQUENCE [LARGE SCALE GENOMIC DNA]</scope>
    <source>
        <strain evidence="6">CH2 X CH6</strain>
    </source>
</reference>
<dbReference type="InterPro" id="IPR000504">
    <property type="entry name" value="RRM_dom"/>
</dbReference>
<feature type="compositionally biased region" description="Basic residues" evidence="3">
    <location>
        <begin position="1"/>
        <end position="11"/>
    </location>
</feature>
<dbReference type="eggNOG" id="KOG0533">
    <property type="taxonomic scope" value="Eukaryota"/>
</dbReference>
<dbReference type="OMA" id="TAYARYH"/>
<dbReference type="InterPro" id="IPR051229">
    <property type="entry name" value="ALYREF_mRNA_export"/>
</dbReference>
<feature type="compositionally biased region" description="Low complexity" evidence="3">
    <location>
        <begin position="135"/>
        <end position="156"/>
    </location>
</feature>